<reference evidence="3" key="1">
    <citation type="submission" date="2018-06" db="EMBL/GenBank/DDBJ databases">
        <title>Aestuariibacter litoralis strain KCTC 52945T.</title>
        <authorList>
            <person name="Li X."/>
            <person name="Salam N."/>
            <person name="Li J.-L."/>
            <person name="Chen Y.-M."/>
            <person name="Yang Z.-W."/>
            <person name="Zhang L.-Y."/>
            <person name="Han M.-X."/>
            <person name="Xiao M."/>
            <person name="Li W.-J."/>
        </authorList>
    </citation>
    <scope>NUCLEOTIDE SEQUENCE [LARGE SCALE GENOMIC DNA]</scope>
    <source>
        <strain evidence="3">KCTC 52945</strain>
    </source>
</reference>
<keyword evidence="3" id="KW-1185">Reference proteome</keyword>
<dbReference type="InterPro" id="IPR005358">
    <property type="entry name" value="Puta_zinc/iron-chelating_dom"/>
</dbReference>
<dbReference type="Pfam" id="PF03692">
    <property type="entry name" value="CxxCxxCC"/>
    <property type="match status" value="1"/>
</dbReference>
<dbReference type="PIRSF" id="PIRSF006173">
    <property type="entry name" value="UCP006173"/>
    <property type="match status" value="1"/>
</dbReference>
<evidence type="ECO:0000313" key="3">
    <source>
        <dbReference type="Proteomes" id="UP000248795"/>
    </source>
</evidence>
<dbReference type="PANTHER" id="PTHR37421">
    <property type="entry name" value="UPF0260 PROTEIN YCGN"/>
    <property type="match status" value="1"/>
</dbReference>
<dbReference type="NCBIfam" id="NF003507">
    <property type="entry name" value="PRK05170.2-5"/>
    <property type="match status" value="1"/>
</dbReference>
<evidence type="ECO:0000256" key="1">
    <source>
        <dbReference type="HAMAP-Rule" id="MF_00676"/>
    </source>
</evidence>
<dbReference type="InterPro" id="IPR008228">
    <property type="entry name" value="UCP006173"/>
</dbReference>
<sequence length="154" mass="17322">MTEPAPFWKTKSLAEMSRAEWESLCDGCGRCCLNKLEDEDTGRFLYTRAACKLLDLGTCRCTDYPNRQAKVPDCVQLTPDNVGSLGWLPATCAYRLLDEGRKLPWWHPLVSGTQETVTEAGITVAGEAYSEEGITVEELVDHLWRLPKAKRKKL</sequence>
<evidence type="ECO:0000313" key="2">
    <source>
        <dbReference type="EMBL" id="PZF77757.1"/>
    </source>
</evidence>
<gene>
    <name evidence="2" type="ORF">DK847_04825</name>
</gene>
<dbReference type="EMBL" id="QKVK01000002">
    <property type="protein sequence ID" value="PZF77757.1"/>
    <property type="molecule type" value="Genomic_DNA"/>
</dbReference>
<dbReference type="NCBIfam" id="NF003501">
    <property type="entry name" value="PRK05170.1-5"/>
    <property type="match status" value="1"/>
</dbReference>
<dbReference type="PANTHER" id="PTHR37421:SF1">
    <property type="entry name" value="UPF0260 PROTEIN YCGN"/>
    <property type="match status" value="1"/>
</dbReference>
<comment type="caution">
    <text evidence="2">The sequence shown here is derived from an EMBL/GenBank/DDBJ whole genome shotgun (WGS) entry which is preliminary data.</text>
</comment>
<dbReference type="AlphaFoldDB" id="A0A2W2BPV6"/>
<organism evidence="2 3">
    <name type="scientific">Aestuariivirga litoralis</name>
    <dbReference type="NCBI Taxonomy" id="2650924"/>
    <lineage>
        <taxon>Bacteria</taxon>
        <taxon>Pseudomonadati</taxon>
        <taxon>Pseudomonadota</taxon>
        <taxon>Alphaproteobacteria</taxon>
        <taxon>Hyphomicrobiales</taxon>
        <taxon>Aestuariivirgaceae</taxon>
        <taxon>Aestuariivirga</taxon>
    </lineage>
</organism>
<dbReference type="HAMAP" id="MF_00676">
    <property type="entry name" value="UPF0260"/>
    <property type="match status" value="1"/>
</dbReference>
<accession>A0A2W2BPV6</accession>
<protein>
    <recommendedName>
        <fullName evidence="1">UPF0260 protein DK847_04825</fullName>
    </recommendedName>
</protein>
<dbReference type="RefSeq" id="WP_111196505.1">
    <property type="nucleotide sequence ID" value="NZ_QKVK01000002.1"/>
</dbReference>
<dbReference type="Proteomes" id="UP000248795">
    <property type="component" value="Unassembled WGS sequence"/>
</dbReference>
<comment type="similarity">
    <text evidence="1">Belongs to the UPF0260 family.</text>
</comment>
<name>A0A2W2BPV6_9HYPH</name>
<proteinExistence type="inferred from homology"/>